<proteinExistence type="predicted"/>
<evidence type="ECO:0000256" key="2">
    <source>
        <dbReference type="ARBA" id="ARBA00022692"/>
    </source>
</evidence>
<name>A0ABU8UVA3_9ACTN</name>
<evidence type="ECO:0000256" key="4">
    <source>
        <dbReference type="ARBA" id="ARBA00023136"/>
    </source>
</evidence>
<keyword evidence="4 6" id="KW-0472">Membrane</keyword>
<feature type="compositionally biased region" description="Basic residues" evidence="5">
    <location>
        <begin position="113"/>
        <end position="128"/>
    </location>
</feature>
<feature type="transmembrane region" description="Helical" evidence="6">
    <location>
        <begin position="41"/>
        <end position="58"/>
    </location>
</feature>
<evidence type="ECO:0000313" key="8">
    <source>
        <dbReference type="Proteomes" id="UP001376459"/>
    </source>
</evidence>
<evidence type="ECO:0000256" key="6">
    <source>
        <dbReference type="SAM" id="Phobius"/>
    </source>
</evidence>
<keyword evidence="2 6" id="KW-0812">Transmembrane</keyword>
<gene>
    <name evidence="7" type="ORF">WKI71_44260</name>
</gene>
<keyword evidence="3 6" id="KW-1133">Transmembrane helix</keyword>
<organism evidence="7 8">
    <name type="scientific">Streptomyces machairae</name>
    <dbReference type="NCBI Taxonomy" id="3134109"/>
    <lineage>
        <taxon>Bacteria</taxon>
        <taxon>Bacillati</taxon>
        <taxon>Actinomycetota</taxon>
        <taxon>Actinomycetes</taxon>
        <taxon>Kitasatosporales</taxon>
        <taxon>Streptomycetaceae</taxon>
        <taxon>Streptomyces</taxon>
    </lineage>
</organism>
<dbReference type="Proteomes" id="UP001376459">
    <property type="component" value="Unassembled WGS sequence"/>
</dbReference>
<accession>A0ABU8UVA3</accession>
<comment type="subcellular location">
    <subcellularLocation>
        <location evidence="1">Membrane</location>
        <topology evidence="1">Multi-pass membrane protein</topology>
    </subcellularLocation>
</comment>
<evidence type="ECO:0000313" key="7">
    <source>
        <dbReference type="EMBL" id="MEJ8672837.1"/>
    </source>
</evidence>
<reference evidence="7 8" key="1">
    <citation type="submission" date="2024-03" db="EMBL/GenBank/DDBJ databases">
        <title>Novel Streptomyces species of biotechnological and ecological value are a feature of Machair soil.</title>
        <authorList>
            <person name="Prole J.R."/>
            <person name="Goodfellow M."/>
            <person name="Allenby N."/>
            <person name="Ward A.C."/>
        </authorList>
    </citation>
    <scope>NUCLEOTIDE SEQUENCE [LARGE SCALE GENOMIC DNA]</scope>
    <source>
        <strain evidence="7 8">MS1.AVA.1</strain>
    </source>
</reference>
<protein>
    <submittedName>
        <fullName evidence="7">UbiA family prenyltransferase</fullName>
    </submittedName>
</protein>
<feature type="transmembrane region" description="Helical" evidence="6">
    <location>
        <begin position="164"/>
        <end position="188"/>
    </location>
</feature>
<dbReference type="InterPro" id="IPR044878">
    <property type="entry name" value="UbiA_sf"/>
</dbReference>
<dbReference type="InterPro" id="IPR000537">
    <property type="entry name" value="UbiA_prenyltransferase"/>
</dbReference>
<dbReference type="Pfam" id="PF01040">
    <property type="entry name" value="UbiA"/>
    <property type="match status" value="1"/>
</dbReference>
<feature type="region of interest" description="Disordered" evidence="5">
    <location>
        <begin position="104"/>
        <end position="128"/>
    </location>
</feature>
<evidence type="ECO:0000256" key="1">
    <source>
        <dbReference type="ARBA" id="ARBA00004141"/>
    </source>
</evidence>
<feature type="transmembrane region" description="Helical" evidence="6">
    <location>
        <begin position="208"/>
        <end position="237"/>
    </location>
</feature>
<dbReference type="EMBL" id="JBBKAK010000001">
    <property type="protein sequence ID" value="MEJ8672837.1"/>
    <property type="molecule type" value="Genomic_DNA"/>
</dbReference>
<evidence type="ECO:0000256" key="5">
    <source>
        <dbReference type="SAM" id="MobiDB-lite"/>
    </source>
</evidence>
<keyword evidence="8" id="KW-1185">Reference proteome</keyword>
<comment type="caution">
    <text evidence="7">The sequence shown here is derived from an EMBL/GenBank/DDBJ whole genome shotgun (WGS) entry which is preliminary data.</text>
</comment>
<dbReference type="Gene3D" id="1.10.357.140">
    <property type="entry name" value="UbiA prenyltransferase"/>
    <property type="match status" value="1"/>
</dbReference>
<feature type="transmembrane region" description="Helical" evidence="6">
    <location>
        <begin position="12"/>
        <end position="35"/>
    </location>
</feature>
<sequence length="256" mass="27437">MSKPRRPIPSGRLSSAGAVTAGTLCLIGFSGLALAANQRSVVLVAAIGAGIVAYSRFFKARGLAGNVTRGALTSMAFVFGSMTVSPWPPLEVIAFAPAFPGARHRFQPDRHPPGRRRRPSMRIPHHARASWCRRDGAGRRRPLRRLSAQRGCRRLAPGPRSGQAGVFAFLFLATGMGLADFMLLFRFSPQSPPLLALHAHEVLVLERLVLTGSLLALGMGLTTTVALLAPVLLLSAVTQALMRTKHEGSDTPRRAL</sequence>
<evidence type="ECO:0000256" key="3">
    <source>
        <dbReference type="ARBA" id="ARBA00022989"/>
    </source>
</evidence>